<evidence type="ECO:0008006" key="3">
    <source>
        <dbReference type="Google" id="ProtNLM"/>
    </source>
</evidence>
<evidence type="ECO:0000313" key="2">
    <source>
        <dbReference type="Proteomes" id="UP000253741"/>
    </source>
</evidence>
<reference evidence="1 2" key="1">
    <citation type="submission" date="2018-07" db="EMBL/GenBank/DDBJ databases">
        <title>Streptomyces species from bats.</title>
        <authorList>
            <person name="Dunlap C."/>
        </authorList>
    </citation>
    <scope>NUCLEOTIDE SEQUENCE [LARGE SCALE GENOMIC DNA]</scope>
    <source>
        <strain evidence="1 2">AC230</strain>
    </source>
</reference>
<organism evidence="1 2">
    <name type="scientific">Streptomyces corynorhini</name>
    <dbReference type="NCBI Taxonomy" id="2282652"/>
    <lineage>
        <taxon>Bacteria</taxon>
        <taxon>Bacillati</taxon>
        <taxon>Actinomycetota</taxon>
        <taxon>Actinomycetes</taxon>
        <taxon>Kitasatosporales</taxon>
        <taxon>Streptomycetaceae</taxon>
        <taxon>Streptomyces</taxon>
    </lineage>
</organism>
<comment type="caution">
    <text evidence="1">The sequence shown here is derived from an EMBL/GenBank/DDBJ whole genome shotgun (WGS) entry which is preliminary data.</text>
</comment>
<keyword evidence="2" id="KW-1185">Reference proteome</keyword>
<dbReference type="RefSeq" id="WP_114626595.1">
    <property type="nucleotide sequence ID" value="NZ_QQNA01000258.1"/>
</dbReference>
<accession>A0A370B5F9</accession>
<gene>
    <name evidence="1" type="ORF">DVH02_27705</name>
</gene>
<dbReference type="EMBL" id="QQNA01000258">
    <property type="protein sequence ID" value="RDG34986.1"/>
    <property type="molecule type" value="Genomic_DNA"/>
</dbReference>
<name>A0A370B5F9_9ACTN</name>
<dbReference type="Proteomes" id="UP000253741">
    <property type="component" value="Unassembled WGS sequence"/>
</dbReference>
<sequence length="92" mass="10010">MADDETSIKVSKAARERLGRLAQENGTTIRGLVEELAAARLTRTELHERGERARAYLREHMGVELTDADEEPGRRLLDAITARSGGSHGAAA</sequence>
<protein>
    <recommendedName>
        <fullName evidence="3">Ribbon-helix-helix protein, CopG family</fullName>
    </recommendedName>
</protein>
<evidence type="ECO:0000313" key="1">
    <source>
        <dbReference type="EMBL" id="RDG34986.1"/>
    </source>
</evidence>
<dbReference type="AlphaFoldDB" id="A0A370B5F9"/>
<dbReference type="OrthoDB" id="4299182at2"/>
<proteinExistence type="predicted"/>